<name>A0A8H3QH04_9GLOM</name>
<dbReference type="AlphaFoldDB" id="A0A8H3QH04"/>
<gene>
    <name evidence="1" type="ORF">RCL2_000785700</name>
</gene>
<evidence type="ECO:0000313" key="2">
    <source>
        <dbReference type="Proteomes" id="UP000615446"/>
    </source>
</evidence>
<evidence type="ECO:0000313" key="1">
    <source>
        <dbReference type="EMBL" id="GES80585.1"/>
    </source>
</evidence>
<comment type="caution">
    <text evidence="1">The sequence shown here is derived from an EMBL/GenBank/DDBJ whole genome shotgun (WGS) entry which is preliminary data.</text>
</comment>
<organism evidence="1 2">
    <name type="scientific">Rhizophagus clarus</name>
    <dbReference type="NCBI Taxonomy" id="94130"/>
    <lineage>
        <taxon>Eukaryota</taxon>
        <taxon>Fungi</taxon>
        <taxon>Fungi incertae sedis</taxon>
        <taxon>Mucoromycota</taxon>
        <taxon>Glomeromycotina</taxon>
        <taxon>Glomeromycetes</taxon>
        <taxon>Glomerales</taxon>
        <taxon>Glomeraceae</taxon>
        <taxon>Rhizophagus</taxon>
    </lineage>
</organism>
<sequence length="190" mass="21541">MGRVQACNEWRDLQDFTCQFCKEEADETITHLVTCPYTMHLRQSIFNSLQDFLVITLSQFSDLLSSANLVNDAINGWIETSIQSPRFIKLLTCAATGKMDSSQFIHIQRDDQSAEASILDDPYLAPPLKPPIITSSKDRFLKALNRTFLQIRALIHSSSSFSWLFKKLPDFYKVNLLGDEDDLLLISSSG</sequence>
<dbReference type="EMBL" id="BLAL01000050">
    <property type="protein sequence ID" value="GES80585.1"/>
    <property type="molecule type" value="Genomic_DNA"/>
</dbReference>
<proteinExistence type="predicted"/>
<accession>A0A8H3QH04</accession>
<dbReference type="Proteomes" id="UP000615446">
    <property type="component" value="Unassembled WGS sequence"/>
</dbReference>
<protein>
    <submittedName>
        <fullName evidence="1">Uncharacterized protein</fullName>
    </submittedName>
</protein>
<reference evidence="1" key="1">
    <citation type="submission" date="2019-10" db="EMBL/GenBank/DDBJ databases">
        <title>Conservation and host-specific expression of non-tandemly repeated heterogenous ribosome RNA gene in arbuscular mycorrhizal fungi.</title>
        <authorList>
            <person name="Maeda T."/>
            <person name="Kobayashi Y."/>
            <person name="Nakagawa T."/>
            <person name="Ezawa T."/>
            <person name="Yamaguchi K."/>
            <person name="Bino T."/>
            <person name="Nishimoto Y."/>
            <person name="Shigenobu S."/>
            <person name="Kawaguchi M."/>
        </authorList>
    </citation>
    <scope>NUCLEOTIDE SEQUENCE</scope>
    <source>
        <strain evidence="1">HR1</strain>
    </source>
</reference>